<keyword evidence="2" id="KW-1185">Reference proteome</keyword>
<evidence type="ECO:0000313" key="1">
    <source>
        <dbReference type="EMBL" id="MPC89491.1"/>
    </source>
</evidence>
<gene>
    <name evidence="1" type="ORF">E2C01_084442</name>
</gene>
<organism evidence="1 2">
    <name type="scientific">Portunus trituberculatus</name>
    <name type="common">Swimming crab</name>
    <name type="synonym">Neptunus trituberculatus</name>
    <dbReference type="NCBI Taxonomy" id="210409"/>
    <lineage>
        <taxon>Eukaryota</taxon>
        <taxon>Metazoa</taxon>
        <taxon>Ecdysozoa</taxon>
        <taxon>Arthropoda</taxon>
        <taxon>Crustacea</taxon>
        <taxon>Multicrustacea</taxon>
        <taxon>Malacostraca</taxon>
        <taxon>Eumalacostraca</taxon>
        <taxon>Eucarida</taxon>
        <taxon>Decapoda</taxon>
        <taxon>Pleocyemata</taxon>
        <taxon>Brachyura</taxon>
        <taxon>Eubrachyura</taxon>
        <taxon>Portunoidea</taxon>
        <taxon>Portunidae</taxon>
        <taxon>Portuninae</taxon>
        <taxon>Portunus</taxon>
    </lineage>
</organism>
<comment type="caution">
    <text evidence="1">The sequence shown here is derived from an EMBL/GenBank/DDBJ whole genome shotgun (WGS) entry which is preliminary data.</text>
</comment>
<evidence type="ECO:0000313" key="2">
    <source>
        <dbReference type="Proteomes" id="UP000324222"/>
    </source>
</evidence>
<name>A0A5B7IVB1_PORTR</name>
<sequence>MATTLQSVPRRALQFPTYYFCFTLQADVFKAALMWPSPLRETLIYYALPPQASPACSLPLVLDIPHFCLLESLSQSLLKLFRIFFSFYDI</sequence>
<accession>A0A5B7IVB1</accession>
<reference evidence="1 2" key="1">
    <citation type="submission" date="2019-05" db="EMBL/GenBank/DDBJ databases">
        <title>Another draft genome of Portunus trituberculatus and its Hox gene families provides insights of decapod evolution.</title>
        <authorList>
            <person name="Jeong J.-H."/>
            <person name="Song I."/>
            <person name="Kim S."/>
            <person name="Choi T."/>
            <person name="Kim D."/>
            <person name="Ryu S."/>
            <person name="Kim W."/>
        </authorList>
    </citation>
    <scope>NUCLEOTIDE SEQUENCE [LARGE SCALE GENOMIC DNA]</scope>
    <source>
        <tissue evidence="1">Muscle</tissue>
    </source>
</reference>
<dbReference type="AlphaFoldDB" id="A0A5B7IVB1"/>
<dbReference type="EMBL" id="VSRR010081194">
    <property type="protein sequence ID" value="MPC89491.1"/>
    <property type="molecule type" value="Genomic_DNA"/>
</dbReference>
<protein>
    <submittedName>
        <fullName evidence="1">Uncharacterized protein</fullName>
    </submittedName>
</protein>
<proteinExistence type="predicted"/>
<dbReference type="Proteomes" id="UP000324222">
    <property type="component" value="Unassembled WGS sequence"/>
</dbReference>